<dbReference type="PANTHER" id="PTHR35807:SF1">
    <property type="entry name" value="TRANSCRIPTIONAL REGULATOR REDD"/>
    <property type="match status" value="1"/>
</dbReference>
<evidence type="ECO:0000256" key="5">
    <source>
        <dbReference type="PROSITE-ProRule" id="PRU01091"/>
    </source>
</evidence>
<accession>A0A7W9YLN8</accession>
<feature type="domain" description="OmpR/PhoB-type" evidence="6">
    <location>
        <begin position="1"/>
        <end position="80"/>
    </location>
</feature>
<dbReference type="SUPFAM" id="SSF48452">
    <property type="entry name" value="TPR-like"/>
    <property type="match status" value="1"/>
</dbReference>
<evidence type="ECO:0000256" key="2">
    <source>
        <dbReference type="ARBA" id="ARBA00023015"/>
    </source>
</evidence>
<dbReference type="SUPFAM" id="SSF52540">
    <property type="entry name" value="P-loop containing nucleoside triphosphate hydrolases"/>
    <property type="match status" value="1"/>
</dbReference>
<dbReference type="SMART" id="SM01043">
    <property type="entry name" value="BTAD"/>
    <property type="match status" value="1"/>
</dbReference>
<dbReference type="InterPro" id="IPR003593">
    <property type="entry name" value="AAA+_ATPase"/>
</dbReference>
<evidence type="ECO:0000256" key="4">
    <source>
        <dbReference type="ARBA" id="ARBA00023163"/>
    </source>
</evidence>
<dbReference type="GO" id="GO:0043531">
    <property type="term" value="F:ADP binding"/>
    <property type="evidence" value="ECO:0007669"/>
    <property type="project" value="InterPro"/>
</dbReference>
<dbReference type="Proteomes" id="UP000546642">
    <property type="component" value="Unassembled WGS sequence"/>
</dbReference>
<dbReference type="SUPFAM" id="SSF46894">
    <property type="entry name" value="C-terminal effector domain of the bipartite response regulators"/>
    <property type="match status" value="1"/>
</dbReference>
<dbReference type="CDD" id="cd15831">
    <property type="entry name" value="BTAD"/>
    <property type="match status" value="1"/>
</dbReference>
<evidence type="ECO:0000313" key="7">
    <source>
        <dbReference type="EMBL" id="MBB6174285.1"/>
    </source>
</evidence>
<comment type="similarity">
    <text evidence="1">Belongs to the AfsR/DnrI/RedD regulatory family.</text>
</comment>
<dbReference type="InterPro" id="IPR001867">
    <property type="entry name" value="OmpR/PhoB-type_DNA-bd"/>
</dbReference>
<dbReference type="SMART" id="SM00382">
    <property type="entry name" value="AAA"/>
    <property type="match status" value="1"/>
</dbReference>
<dbReference type="GO" id="GO:0006355">
    <property type="term" value="P:regulation of DNA-templated transcription"/>
    <property type="evidence" value="ECO:0007669"/>
    <property type="project" value="InterPro"/>
</dbReference>
<dbReference type="InterPro" id="IPR005158">
    <property type="entry name" value="BTAD"/>
</dbReference>
<evidence type="ECO:0000256" key="1">
    <source>
        <dbReference type="ARBA" id="ARBA00005820"/>
    </source>
</evidence>
<comment type="caution">
    <text evidence="7">The sequence shown here is derived from an EMBL/GenBank/DDBJ whole genome shotgun (WGS) entry which is preliminary data.</text>
</comment>
<evidence type="ECO:0000256" key="3">
    <source>
        <dbReference type="ARBA" id="ARBA00023125"/>
    </source>
</evidence>
<protein>
    <submittedName>
        <fullName evidence="7">DNA-binding SARP family transcriptional activator</fullName>
    </submittedName>
</protein>
<dbReference type="PRINTS" id="PR00364">
    <property type="entry name" value="DISEASERSIST"/>
</dbReference>
<dbReference type="Gene3D" id="3.40.50.300">
    <property type="entry name" value="P-loop containing nucleotide triphosphate hydrolases"/>
    <property type="match status" value="1"/>
</dbReference>
<keyword evidence="4" id="KW-0804">Transcription</keyword>
<organism evidence="7 8">
    <name type="scientific">Nocardiopsis mwathae</name>
    <dbReference type="NCBI Taxonomy" id="1472723"/>
    <lineage>
        <taxon>Bacteria</taxon>
        <taxon>Bacillati</taxon>
        <taxon>Actinomycetota</taxon>
        <taxon>Actinomycetes</taxon>
        <taxon>Streptosporangiales</taxon>
        <taxon>Nocardiopsidaceae</taxon>
        <taxon>Nocardiopsis</taxon>
    </lineage>
</organism>
<dbReference type="Gene3D" id="1.10.10.10">
    <property type="entry name" value="Winged helix-like DNA-binding domain superfamily/Winged helix DNA-binding domain"/>
    <property type="match status" value="1"/>
</dbReference>
<dbReference type="InterPro" id="IPR011990">
    <property type="entry name" value="TPR-like_helical_dom_sf"/>
</dbReference>
<dbReference type="PANTHER" id="PTHR35807">
    <property type="entry name" value="TRANSCRIPTIONAL REGULATOR REDD-RELATED"/>
    <property type="match status" value="1"/>
</dbReference>
<name>A0A7W9YLN8_9ACTN</name>
<dbReference type="GO" id="GO:0003677">
    <property type="term" value="F:DNA binding"/>
    <property type="evidence" value="ECO:0007669"/>
    <property type="project" value="UniProtKB-UniRule"/>
</dbReference>
<reference evidence="7 8" key="1">
    <citation type="submission" date="2020-08" db="EMBL/GenBank/DDBJ databases">
        <title>Sequencing the genomes of 1000 actinobacteria strains.</title>
        <authorList>
            <person name="Klenk H.-P."/>
        </authorList>
    </citation>
    <scope>NUCLEOTIDE SEQUENCE [LARGE SCALE GENOMIC DNA]</scope>
    <source>
        <strain evidence="7 8">DSM 46659</strain>
    </source>
</reference>
<sequence>MLALLALNVDSSVSVDQLYSELWADRPPVSAQTTLQTYICQLRRSLGLSTGRNTGRGGPGSATDASPALLTRVGGYELRLPDRLAIDAYEFEHLARQARAQCRAGHVAAASATYRQALDRWRGSPLVDVIRGERLSAWSVRLEQQHQSVLEQRFEIELRLGHERAILDGLSAAVDAHPMHEGLAGQLMRAFQRCGRRPEALEVFRVLRDRLVTELGIEPSAALQQLHKDVLVDPGEAASVPRGGEPAAAPPARACSAPGPCLLPADTDGLVGRSAELAAVTSYLQAGGKGGDGLRIAEIHGPPGVGKTALAVRAAYRLRRHFPDGQLFLDMSEGGQGGIRFAEVLAAALESWGAPRANVRTRPADLALMFRSWTASRRVLIVADDVTVVSRLSEFLPAGTGSAVIATNRFRGRGLAAGRKVMVPRLSLEQMVELYAHAVGGRQAGDRMEAVRHLLDLCEGLPLTVRAIAGRLALRPDRSAEWLLDRLLHDRGLLLDVPAGTQSLLGTIAASHGHLSAPSRELLERLARDGRVHWQASDAVRGLKNTFAERLLEELIDAYLVEETFTAPDGPDPVAASEPVYTVPPLVRLAVERLRNDPGHGSESLIGHGSQDMNRKWLLPSA</sequence>
<dbReference type="EMBL" id="JACHDS010000001">
    <property type="protein sequence ID" value="MBB6174285.1"/>
    <property type="molecule type" value="Genomic_DNA"/>
</dbReference>
<dbReference type="InterPro" id="IPR027417">
    <property type="entry name" value="P-loop_NTPase"/>
</dbReference>
<evidence type="ECO:0000313" key="8">
    <source>
        <dbReference type="Proteomes" id="UP000546642"/>
    </source>
</evidence>
<dbReference type="GO" id="GO:0000160">
    <property type="term" value="P:phosphorelay signal transduction system"/>
    <property type="evidence" value="ECO:0007669"/>
    <property type="project" value="InterPro"/>
</dbReference>
<dbReference type="Pfam" id="PF03704">
    <property type="entry name" value="BTAD"/>
    <property type="match status" value="1"/>
</dbReference>
<dbReference type="InterPro" id="IPR051677">
    <property type="entry name" value="AfsR-DnrI-RedD_regulator"/>
</dbReference>
<keyword evidence="2" id="KW-0805">Transcription regulation</keyword>
<dbReference type="InterPro" id="IPR016032">
    <property type="entry name" value="Sig_transdc_resp-reg_C-effctor"/>
</dbReference>
<dbReference type="PROSITE" id="PS51755">
    <property type="entry name" value="OMPR_PHOB"/>
    <property type="match status" value="1"/>
</dbReference>
<proteinExistence type="inferred from homology"/>
<dbReference type="Gene3D" id="1.25.40.10">
    <property type="entry name" value="Tetratricopeptide repeat domain"/>
    <property type="match status" value="1"/>
</dbReference>
<evidence type="ECO:0000259" key="6">
    <source>
        <dbReference type="PROSITE" id="PS51755"/>
    </source>
</evidence>
<keyword evidence="8" id="KW-1185">Reference proteome</keyword>
<feature type="DNA-binding region" description="OmpR/PhoB-type" evidence="5">
    <location>
        <begin position="1"/>
        <end position="80"/>
    </location>
</feature>
<dbReference type="InterPro" id="IPR036388">
    <property type="entry name" value="WH-like_DNA-bd_sf"/>
</dbReference>
<dbReference type="AlphaFoldDB" id="A0A7W9YLN8"/>
<gene>
    <name evidence="7" type="ORF">HNR23_004345</name>
</gene>
<keyword evidence="3 5" id="KW-0238">DNA-binding</keyword>